<feature type="compositionally biased region" description="Low complexity" evidence="1">
    <location>
        <begin position="83"/>
        <end position="104"/>
    </location>
</feature>
<feature type="compositionally biased region" description="Low complexity" evidence="1">
    <location>
        <begin position="284"/>
        <end position="308"/>
    </location>
</feature>
<dbReference type="Pfam" id="PF11972">
    <property type="entry name" value="HTH_13"/>
    <property type="match status" value="1"/>
</dbReference>
<protein>
    <recommendedName>
        <fullName evidence="2">HTH DNA binding domain-containing protein</fullName>
    </recommendedName>
</protein>
<feature type="region of interest" description="Disordered" evidence="1">
    <location>
        <begin position="83"/>
        <end position="323"/>
    </location>
</feature>
<feature type="compositionally biased region" description="Gly residues" evidence="1">
    <location>
        <begin position="266"/>
        <end position="280"/>
    </location>
</feature>
<dbReference type="Proteomes" id="UP000297535">
    <property type="component" value="Unassembled WGS sequence"/>
</dbReference>
<feature type="domain" description="HTH DNA binding" evidence="2">
    <location>
        <begin position="345"/>
        <end position="399"/>
    </location>
</feature>
<gene>
    <name evidence="3" type="ORF">EU555_12745</name>
</gene>
<evidence type="ECO:0000313" key="3">
    <source>
        <dbReference type="EMBL" id="TGD99493.1"/>
    </source>
</evidence>
<feature type="compositionally biased region" description="Basic and acidic residues" evidence="1">
    <location>
        <begin position="121"/>
        <end position="131"/>
    </location>
</feature>
<name>A0A4Z0NR21_9HYPH</name>
<keyword evidence="4" id="KW-1185">Reference proteome</keyword>
<dbReference type="OrthoDB" id="7989940at2"/>
<dbReference type="EMBL" id="SRLB01000008">
    <property type="protein sequence ID" value="TGD99493.1"/>
    <property type="molecule type" value="Genomic_DNA"/>
</dbReference>
<evidence type="ECO:0000313" key="4">
    <source>
        <dbReference type="Proteomes" id="UP000297535"/>
    </source>
</evidence>
<dbReference type="AlphaFoldDB" id="A0A4Z0NR21"/>
<sequence length="425" mass="45196">MWEICPRQGERLAGMFTPGPNAASLLAKRSGASVVPEFPHRAAAMVYDPDPIRLPAAWRGLAGPVASATDALVRLDERLAPLRAGPRGRRPCPGASVRCSGRPVPRGRVRRPRGPGAARGGDGRASRDPRPRARRRHAGRPPPPRRGADGPGLLRLRLGAPRRARPRGVAPSGDGGEPARPGRRGGARPRPRRHRPAAGSHPPRPRGLRIGRAGAARRSRRGSGLLLAAGPRRDPRPAGGAGRGHRPRRLAGARPEPARGPSWLPRGGGPAAGPGQGQGPPAGPVARPARQPGALVAGAADAGAPGRAPRGGRGRRSGGRDLDRLTLAREAMLRACTGRRRTSRLPQLVDLFVGTPLVTVASAARALSVSPQAVEGMLAELGPARPRELTERRRYRAWGDRVRASRLRRRLMMWSPHTWRSKSIR</sequence>
<feature type="compositionally biased region" description="Basic residues" evidence="1">
    <location>
        <begin position="181"/>
        <end position="196"/>
    </location>
</feature>
<accession>A0A4Z0NR21</accession>
<dbReference type="InterPro" id="IPR021068">
    <property type="entry name" value="HTH_DNA-bd"/>
</dbReference>
<feature type="compositionally biased region" description="Basic residues" evidence="1">
    <location>
        <begin position="203"/>
        <end position="221"/>
    </location>
</feature>
<reference evidence="3 4" key="1">
    <citation type="submission" date="2019-04" db="EMBL/GenBank/DDBJ databases">
        <authorList>
            <person name="Feng G."/>
            <person name="Zhu H."/>
        </authorList>
    </citation>
    <scope>NUCLEOTIDE SEQUENCE [LARGE SCALE GENOMIC DNA]</scope>
    <source>
        <strain evidence="3 4">6HR-1</strain>
    </source>
</reference>
<evidence type="ECO:0000256" key="1">
    <source>
        <dbReference type="SAM" id="MobiDB-lite"/>
    </source>
</evidence>
<organism evidence="3 4">
    <name type="scientific">Methylobacterium nonmethylotrophicum</name>
    <dbReference type="NCBI Taxonomy" id="1141884"/>
    <lineage>
        <taxon>Bacteria</taxon>
        <taxon>Pseudomonadati</taxon>
        <taxon>Pseudomonadota</taxon>
        <taxon>Alphaproteobacteria</taxon>
        <taxon>Hyphomicrobiales</taxon>
        <taxon>Methylobacteriaceae</taxon>
        <taxon>Methylobacterium</taxon>
    </lineage>
</organism>
<comment type="caution">
    <text evidence="3">The sequence shown here is derived from an EMBL/GenBank/DDBJ whole genome shotgun (WGS) entry which is preliminary data.</text>
</comment>
<evidence type="ECO:0000259" key="2">
    <source>
        <dbReference type="Pfam" id="PF11972"/>
    </source>
</evidence>
<proteinExistence type="predicted"/>